<evidence type="ECO:0000313" key="2">
    <source>
        <dbReference type="Proteomes" id="UP000001940"/>
    </source>
</evidence>
<dbReference type="AGR" id="WB:WBGene00303085"/>
<dbReference type="InParanoid" id="A0A2K5ATY2"/>
<evidence type="ECO:0000313" key="3">
    <source>
        <dbReference type="WormBase" id="Y32F6B.9"/>
    </source>
</evidence>
<proteinExistence type="predicted"/>
<dbReference type="EMBL" id="BX284605">
    <property type="protein sequence ID" value="SPC47966.2"/>
    <property type="molecule type" value="Genomic_DNA"/>
</dbReference>
<keyword evidence="2" id="KW-1185">Reference proteome</keyword>
<evidence type="ECO:0000313" key="1">
    <source>
        <dbReference type="EMBL" id="SPC47966.2"/>
    </source>
</evidence>
<protein>
    <submittedName>
        <fullName evidence="1">Uncharacterized protein</fullName>
    </submittedName>
</protein>
<dbReference type="Proteomes" id="UP000001940">
    <property type="component" value="Chromosome V"/>
</dbReference>
<dbReference type="AlphaFoldDB" id="A0A2K5ATY2"/>
<sequence length="19" mass="2242">MKTTPLEEKKKRTKVTVHS</sequence>
<dbReference type="OrthoDB" id="8830751at2759"/>
<name>A0A2K5ATY2_CAEEL</name>
<organism evidence="1 2">
    <name type="scientific">Caenorhabditis elegans</name>
    <dbReference type="NCBI Taxonomy" id="6239"/>
    <lineage>
        <taxon>Eukaryota</taxon>
        <taxon>Metazoa</taxon>
        <taxon>Ecdysozoa</taxon>
        <taxon>Nematoda</taxon>
        <taxon>Chromadorea</taxon>
        <taxon>Rhabditida</taxon>
        <taxon>Rhabditina</taxon>
        <taxon>Rhabditomorpha</taxon>
        <taxon>Rhabditoidea</taxon>
        <taxon>Rhabditidae</taxon>
        <taxon>Peloderinae</taxon>
        <taxon>Caenorhabditis</taxon>
    </lineage>
</organism>
<accession>A0A2K5ATY2</accession>
<reference evidence="1 2" key="1">
    <citation type="journal article" date="1998" name="Science">
        <title>Genome sequence of the nematode C. elegans: a platform for investigating biology.</title>
        <authorList>
            <consortium name="The C. elegans sequencing consortium"/>
            <person name="Sulson J.E."/>
            <person name="Waterston R."/>
        </authorList>
    </citation>
    <scope>NUCLEOTIDE SEQUENCE [LARGE SCALE GENOMIC DNA]</scope>
    <source>
        <strain evidence="1 2">Bristol N2</strain>
    </source>
</reference>
<dbReference type="WormBase" id="Y32F6B.9">
    <property type="protein sequence ID" value="CE52507"/>
    <property type="gene ID" value="WBGene00303085"/>
</dbReference>
<gene>
    <name evidence="1" type="ORF">CELE_Y32F6B.9</name>
    <name evidence="1 3" type="ORF">Y32F6B.9</name>
</gene>